<dbReference type="CDD" id="cd05400">
    <property type="entry name" value="NT_2-5OAS_ClassI-CCAase"/>
    <property type="match status" value="1"/>
</dbReference>
<evidence type="ECO:0000313" key="2">
    <source>
        <dbReference type="EMBL" id="PPD58673.1"/>
    </source>
</evidence>
<accession>A0A2P5P8Q5</accession>
<dbReference type="EMBL" id="JQAN02000006">
    <property type="protein sequence ID" value="PPD58673.1"/>
    <property type="molecule type" value="Genomic_DNA"/>
</dbReference>
<gene>
    <name evidence="2" type="ORF">JP09_002010</name>
</gene>
<evidence type="ECO:0000313" key="3">
    <source>
        <dbReference type="Proteomes" id="UP000235653"/>
    </source>
</evidence>
<proteinExistence type="predicted"/>
<reference evidence="2 3" key="1">
    <citation type="journal article" date="2017" name="ISME J.">
        <title>Grape pomace compost harbors organohalide-respiring Dehalogenimonas species with novel reductive dehalogenase genes.</title>
        <authorList>
            <person name="Yang Y."/>
            <person name="Higgins S.A."/>
            <person name="Yan J."/>
            <person name="Simsir B."/>
            <person name="Chourey K."/>
            <person name="Iyer R."/>
            <person name="Hettich R.L."/>
            <person name="Baldwin B."/>
            <person name="Ogles D.M."/>
            <person name="Loffler F.E."/>
        </authorList>
    </citation>
    <scope>NUCLEOTIDE SEQUENCE [LARGE SCALE GENOMIC DNA]</scope>
    <source>
        <strain evidence="2 3">GP</strain>
    </source>
</reference>
<dbReference type="Proteomes" id="UP000235653">
    <property type="component" value="Unassembled WGS sequence"/>
</dbReference>
<name>A0A2P5P8Q5_9CHLR</name>
<dbReference type="OrthoDB" id="1118920at2"/>
<evidence type="ECO:0000256" key="1">
    <source>
        <dbReference type="ARBA" id="ARBA00023118"/>
    </source>
</evidence>
<dbReference type="SUPFAM" id="SSF81301">
    <property type="entry name" value="Nucleotidyltransferase"/>
    <property type="match status" value="1"/>
</dbReference>
<dbReference type="Gene3D" id="3.30.460.10">
    <property type="entry name" value="Beta Polymerase, domain 2"/>
    <property type="match status" value="1"/>
</dbReference>
<dbReference type="AlphaFoldDB" id="A0A2P5P8Q5"/>
<dbReference type="Pfam" id="PF18144">
    <property type="entry name" value="SMODS"/>
    <property type="match status" value="1"/>
</dbReference>
<sequence>MGLAEWFSTYCSNICVQNGPTISTRYKMITQRLNLDFWSIYSEISHSLYVGSYGRNTAINGVSDIDMVFELPANVFEKYNAYISNGQSALLQAVRSSLLKTYPNSRVGGDGQVVAIDFADGITFEIVPVFTNDDGSYIFPDSNDGGKWRTTNPRAEIQAIRERNSNCNENLYRLCRMMRSWKSQWDVPIGGLLIDTFAHQFIGNWSNRDKSFYYYDFMCRDFFKWVSEQSPDQMLWRAPGSNQYVFAKGPFIKKASKCHDIALEAIEHEMATPKREWSAKQKWREIFGTEFPS</sequence>
<dbReference type="InterPro" id="IPR043519">
    <property type="entry name" value="NT_sf"/>
</dbReference>
<organism evidence="2 3">
    <name type="scientific">Dehalogenimonas etheniformans</name>
    <dbReference type="NCBI Taxonomy" id="1536648"/>
    <lineage>
        <taxon>Bacteria</taxon>
        <taxon>Bacillati</taxon>
        <taxon>Chloroflexota</taxon>
        <taxon>Dehalococcoidia</taxon>
        <taxon>Dehalococcoidales</taxon>
        <taxon>Dehalococcoidaceae</taxon>
        <taxon>Dehalogenimonas</taxon>
    </lineage>
</organism>
<keyword evidence="3" id="KW-1185">Reference proteome</keyword>
<keyword evidence="1" id="KW-0051">Antiviral defense</keyword>
<comment type="caution">
    <text evidence="2">The sequence shown here is derived from an EMBL/GenBank/DDBJ whole genome shotgun (WGS) entry which is preliminary data.</text>
</comment>
<dbReference type="InterPro" id="IPR006116">
    <property type="entry name" value="NT_2-5OAS_ClassI-CCAase"/>
</dbReference>
<protein>
    <submittedName>
        <fullName evidence="2">Nucleotidyltransferase</fullName>
    </submittedName>
</protein>
<dbReference type="GO" id="GO:0016779">
    <property type="term" value="F:nucleotidyltransferase activity"/>
    <property type="evidence" value="ECO:0007669"/>
    <property type="project" value="InterPro"/>
</dbReference>
<dbReference type="RefSeq" id="WP_102330157.1">
    <property type="nucleotide sequence ID" value="NZ_CP058566.2"/>
</dbReference>
<dbReference type="GO" id="GO:0051607">
    <property type="term" value="P:defense response to virus"/>
    <property type="evidence" value="ECO:0007669"/>
    <property type="project" value="UniProtKB-KW"/>
</dbReference>